<name>A0A2H4J954_9CAUD</name>
<dbReference type="InterPro" id="IPR026881">
    <property type="entry name" value="WYL_dom"/>
</dbReference>
<dbReference type="Pfam" id="PF13280">
    <property type="entry name" value="WYL"/>
    <property type="match status" value="1"/>
</dbReference>
<feature type="domain" description="WYL" evidence="1">
    <location>
        <begin position="3"/>
        <end position="45"/>
    </location>
</feature>
<organism evidence="2">
    <name type="scientific">uncultured Caudovirales phage</name>
    <dbReference type="NCBI Taxonomy" id="2100421"/>
    <lineage>
        <taxon>Viruses</taxon>
        <taxon>Duplodnaviria</taxon>
        <taxon>Heunggongvirae</taxon>
        <taxon>Uroviricota</taxon>
        <taxon>Caudoviricetes</taxon>
        <taxon>Peduoviridae</taxon>
        <taxon>Maltschvirus</taxon>
        <taxon>Maltschvirus maltsch</taxon>
    </lineage>
</organism>
<evidence type="ECO:0000313" key="2">
    <source>
        <dbReference type="EMBL" id="ASN71765.1"/>
    </source>
</evidence>
<sequence>MAFIYEDADGDITHRTVTIHSVDSTYLKGECHDRVAERTFRLDRIIGDVVNLETGEILRAKSLARHFA</sequence>
<accession>A0A2H4J954</accession>
<proteinExistence type="predicted"/>
<dbReference type="EMBL" id="MF417932">
    <property type="protein sequence ID" value="ASN71765.1"/>
    <property type="molecule type" value="Genomic_DNA"/>
</dbReference>
<protein>
    <recommendedName>
        <fullName evidence="1">WYL domain-containing protein</fullName>
    </recommendedName>
</protein>
<reference evidence="2" key="1">
    <citation type="submission" date="2017-06" db="EMBL/GenBank/DDBJ databases">
        <title>Novel phages from South African skin metaviromes.</title>
        <authorList>
            <person name="van Zyl L.J."/>
            <person name="Abrahams Y."/>
            <person name="Stander E.A."/>
            <person name="Kirby B.M."/>
            <person name="Clavaud C."/>
            <person name="Farcet C."/>
            <person name="Breton L."/>
            <person name="Trindade M.I."/>
        </authorList>
    </citation>
    <scope>NUCLEOTIDE SEQUENCE</scope>
</reference>
<evidence type="ECO:0000259" key="1">
    <source>
        <dbReference type="Pfam" id="PF13280"/>
    </source>
</evidence>
<gene>
    <name evidence="2" type="ORF">3S12_32</name>
</gene>